<keyword evidence="3" id="KW-1185">Reference proteome</keyword>
<dbReference type="SUPFAM" id="SSF82693">
    <property type="entry name" value="Multidrug efflux transporter AcrB pore domain, PN1, PN2, PC1 and PC2 subdomains"/>
    <property type="match status" value="2"/>
</dbReference>
<keyword evidence="1" id="KW-0472">Membrane</keyword>
<organism evidence="2 3">
    <name type="scientific">Oligosphaera ethanolica</name>
    <dbReference type="NCBI Taxonomy" id="760260"/>
    <lineage>
        <taxon>Bacteria</taxon>
        <taxon>Pseudomonadati</taxon>
        <taxon>Lentisphaerota</taxon>
        <taxon>Oligosphaeria</taxon>
        <taxon>Oligosphaerales</taxon>
        <taxon>Oligosphaeraceae</taxon>
        <taxon>Oligosphaera</taxon>
    </lineage>
</organism>
<dbReference type="Gene3D" id="1.20.1640.10">
    <property type="entry name" value="Multidrug efflux transporter AcrB transmembrane domain"/>
    <property type="match status" value="3"/>
</dbReference>
<evidence type="ECO:0000313" key="3">
    <source>
        <dbReference type="Proteomes" id="UP001238163"/>
    </source>
</evidence>
<dbReference type="PANTHER" id="PTHR32063">
    <property type="match status" value="1"/>
</dbReference>
<feature type="transmembrane region" description="Helical" evidence="1">
    <location>
        <begin position="485"/>
        <end position="504"/>
    </location>
</feature>
<reference evidence="2" key="1">
    <citation type="submission" date="2023-07" db="EMBL/GenBank/DDBJ databases">
        <title>Genomic Encyclopedia of Type Strains, Phase IV (KMG-IV): sequencing the most valuable type-strain genomes for metagenomic binning, comparative biology and taxonomic classification.</title>
        <authorList>
            <person name="Goeker M."/>
        </authorList>
    </citation>
    <scope>NUCLEOTIDE SEQUENCE</scope>
    <source>
        <strain evidence="2">DSM 24202</strain>
    </source>
</reference>
<feature type="transmembrane region" description="Helical" evidence="1">
    <location>
        <begin position="995"/>
        <end position="1012"/>
    </location>
</feature>
<evidence type="ECO:0000313" key="2">
    <source>
        <dbReference type="EMBL" id="MDQ0289319.1"/>
    </source>
</evidence>
<dbReference type="Gene3D" id="3.30.70.1440">
    <property type="entry name" value="Multidrug efflux transporter AcrB pore domain"/>
    <property type="match status" value="1"/>
</dbReference>
<gene>
    <name evidence="2" type="ORF">J3R75_001426</name>
</gene>
<dbReference type="GO" id="GO:0005886">
    <property type="term" value="C:plasma membrane"/>
    <property type="evidence" value="ECO:0007669"/>
    <property type="project" value="TreeGrafter"/>
</dbReference>
<name>A0AAE3VF18_9BACT</name>
<keyword evidence="1" id="KW-0812">Transmembrane</keyword>
<feature type="transmembrane region" description="Helical" evidence="1">
    <location>
        <begin position="387"/>
        <end position="407"/>
    </location>
</feature>
<dbReference type="EMBL" id="JAUSVL010000001">
    <property type="protein sequence ID" value="MDQ0289319.1"/>
    <property type="molecule type" value="Genomic_DNA"/>
</dbReference>
<dbReference type="SUPFAM" id="SSF82714">
    <property type="entry name" value="Multidrug efflux transporter AcrB TolC docking domain, DN and DC subdomains"/>
    <property type="match status" value="2"/>
</dbReference>
<proteinExistence type="predicted"/>
<keyword evidence="1" id="KW-1133">Transmembrane helix</keyword>
<dbReference type="InterPro" id="IPR001036">
    <property type="entry name" value="Acrflvin-R"/>
</dbReference>
<dbReference type="Gene3D" id="3.30.2090.10">
    <property type="entry name" value="Multidrug efflux transporter AcrB TolC docking domain, DN and DC subdomains"/>
    <property type="match status" value="2"/>
</dbReference>
<dbReference type="Pfam" id="PF00873">
    <property type="entry name" value="ACR_tran"/>
    <property type="match status" value="3"/>
</dbReference>
<feature type="transmembrane region" description="Helical" evidence="1">
    <location>
        <begin position="427"/>
        <end position="446"/>
    </location>
</feature>
<feature type="transmembrane region" description="Helical" evidence="1">
    <location>
        <begin position="1019"/>
        <end position="1039"/>
    </location>
</feature>
<dbReference type="AlphaFoldDB" id="A0AAE3VF18"/>
<feature type="transmembrane region" description="Helical" evidence="1">
    <location>
        <begin position="1099"/>
        <end position="1116"/>
    </location>
</feature>
<dbReference type="SUPFAM" id="SSF82866">
    <property type="entry name" value="Multidrug efflux transporter AcrB transmembrane domain"/>
    <property type="match status" value="2"/>
</dbReference>
<feature type="transmembrane region" description="Helical" evidence="1">
    <location>
        <begin position="310"/>
        <end position="329"/>
    </location>
</feature>
<dbReference type="InterPro" id="IPR027463">
    <property type="entry name" value="AcrB_DN_DC_subdom"/>
</dbReference>
<accession>A0AAE3VF18</accession>
<feature type="transmembrane region" description="Helical" evidence="1">
    <location>
        <begin position="1128"/>
        <end position="1152"/>
    </location>
</feature>
<feature type="transmembrane region" description="Helical" evidence="1">
    <location>
        <begin position="1045"/>
        <end position="1069"/>
    </location>
</feature>
<feature type="transmembrane region" description="Helical" evidence="1">
    <location>
        <begin position="455"/>
        <end position="479"/>
    </location>
</feature>
<dbReference type="GO" id="GO:0042910">
    <property type="term" value="F:xenobiotic transmembrane transporter activity"/>
    <property type="evidence" value="ECO:0007669"/>
    <property type="project" value="TreeGrafter"/>
</dbReference>
<dbReference type="Gene3D" id="3.30.70.1320">
    <property type="entry name" value="Multidrug efflux transporter AcrB pore domain like"/>
    <property type="match status" value="1"/>
</dbReference>
<protein>
    <submittedName>
        <fullName evidence="2">Cu(I)/Ag(I) efflux system membrane protein CusA/SilA</fullName>
    </submittedName>
</protein>
<comment type="caution">
    <text evidence="2">The sequence shown here is derived from an EMBL/GenBank/DDBJ whole genome shotgun (WGS) entry which is preliminary data.</text>
</comment>
<evidence type="ECO:0000256" key="1">
    <source>
        <dbReference type="SAM" id="Phobius"/>
    </source>
</evidence>
<dbReference type="Gene3D" id="3.30.70.1430">
    <property type="entry name" value="Multidrug efflux transporter AcrB pore domain"/>
    <property type="match status" value="2"/>
</dbReference>
<feature type="transmembrane region" description="Helical" evidence="1">
    <location>
        <begin position="538"/>
        <end position="556"/>
    </location>
</feature>
<dbReference type="PANTHER" id="PTHR32063:SF19">
    <property type="entry name" value="CATION EFFLUX SYSTEM PROTEIN CUSA"/>
    <property type="match status" value="1"/>
</dbReference>
<dbReference type="PRINTS" id="PR00702">
    <property type="entry name" value="ACRIFLAVINRP"/>
</dbReference>
<dbReference type="Proteomes" id="UP001238163">
    <property type="component" value="Unassembled WGS sequence"/>
</dbReference>
<sequence length="1177" mass="130407">MDDKVTFPLATSLTGTPGVKTIRSMSGFGFAMVYVIIDDRVDYYWARSRILERLNIARSRLPADVIPELGPDATALGQIFWYTLEGEGFDLEELRSLQDWYVRYQLNAVPGVSEVASVGGFVRQYQIDLHPDRLRAHNVTLMDVYNAVSRSNVDVGAKAIEHNGVESFIRGVGFIKSLDDIEKIVIRQQEGTPLTVRNVATVQLGGDFRRGALDKAGMETVGGVVSMRYGENPKEVVERLKQKIAQLAPGLPSRLLADGRRSGVRLVPFYDRSDIVSQTIQTLKGALGEELLLASLVILFFLLHLRTTLTILSTLPLAVALTFILMKFFGIDSNIMSLAGLGIAIGDVADIGIIMSENIYRHVASATDEEKQGKGYFKLVYNGATEVGGAIVTAVSNTIVSFLPVFFLTAQEGKLFRPLAFTKTFAIGSSVVLAVTVVPFLCYLLFRPVKLRNRLVWGGSALIGLAVMVIVRAAFVFGLGVTSQGWLIAAVTGVGVALCCVRMTREKFVPLERNRVSRGINRIYVPALTWILDHKKTFLILPFLLLACGLSVWLGIGRTLYPLEWLVNLASRELASPGLCTVMQVPANAGIKRPLLELSHLALEQVADGSGRQRGRLLWRRQDPSEQAAEKAAGLMSLNRRRILPGIGREFFPPLDEGSFLYMPSLLPQASLAQAIEVNSMQDRAIAQVAEVESVVGKVGRVESALDPAPIGMIESIIILKPETEWRRLPVRRFFSSWPDFCRVPLARLWPESRRIHKSEILEELQQVTAIPGVLPTFLQPIQTRLIMLQTGLRAMMGIKIYGSDLREIERVGLQMEQLLQTVPGAVDIVADRIVGKPYLQLEIDRERIGRYGVNIRDVQDVIEMALGGVNLMETVEGRERYPIRIRLARDFREDAEAISRISVPTATGAQVPMAQLATITTVLGPQEIKSEKGLLVGYVTLNTRERDEVSVVNEGEALLRQALKDGRLQMPPGYYWEWSGQFENQVRAMKRLKILVPLTLLIMFGMLVMGFKRWWIAPIIFFGILVSASGGFMMLALWDYNLSVAVWVGFLVLFGVVDDDGVMIATYLESVFKDRQFASVQEIRAAVIDAGLKRIRPCLMTTATTVFGLLPIFWATGRGSDVMQPMAIPSVGGMAVSIITLFIVPCLFSAVEEWKWKRRHTTMSELPAVASLPSSD</sequence>